<keyword evidence="2" id="KW-1185">Reference proteome</keyword>
<feature type="non-terminal residue" evidence="1">
    <location>
        <position position="1"/>
    </location>
</feature>
<evidence type="ECO:0000313" key="2">
    <source>
        <dbReference type="Proteomes" id="UP000054498"/>
    </source>
</evidence>
<dbReference type="KEGG" id="mng:MNEG_14332"/>
<sequence>GAAKVVLAACSPAGGCPEGGGAAAVARRLCVLQVPFGDAHRASCRAVQNGARDCGGGLAVAAAAGPGEPAGMAKWAAEIARAVADCGAPPFFSDGGFGGGGGGAPAPVLVAPDLDVAARLVAAAAASQAATLSAVPTPAVSRSGSPQAAAWVAGAAARLMGRFESCGAADVARALIDTAVLLDSSGKPTQKRGRGGLLQVKDAEAALGLKGCAKQAPPKRGAATPLG</sequence>
<dbReference type="SUPFAM" id="SSF52743">
    <property type="entry name" value="Subtilisin-like"/>
    <property type="match status" value="1"/>
</dbReference>
<dbReference type="InterPro" id="IPR036852">
    <property type="entry name" value="Peptidase_S8/S53_dom_sf"/>
</dbReference>
<evidence type="ECO:0000313" key="1">
    <source>
        <dbReference type="EMBL" id="KIY93631.1"/>
    </source>
</evidence>
<dbReference type="GO" id="GO:0006508">
    <property type="term" value="P:proteolysis"/>
    <property type="evidence" value="ECO:0007669"/>
    <property type="project" value="InterPro"/>
</dbReference>
<organism evidence="1 2">
    <name type="scientific">Monoraphidium neglectum</name>
    <dbReference type="NCBI Taxonomy" id="145388"/>
    <lineage>
        <taxon>Eukaryota</taxon>
        <taxon>Viridiplantae</taxon>
        <taxon>Chlorophyta</taxon>
        <taxon>core chlorophytes</taxon>
        <taxon>Chlorophyceae</taxon>
        <taxon>CS clade</taxon>
        <taxon>Sphaeropleales</taxon>
        <taxon>Selenastraceae</taxon>
        <taxon>Monoraphidium</taxon>
    </lineage>
</organism>
<dbReference type="EMBL" id="KK104627">
    <property type="protein sequence ID" value="KIY93631.1"/>
    <property type="molecule type" value="Genomic_DNA"/>
</dbReference>
<gene>
    <name evidence="1" type="ORF">MNEG_14332</name>
</gene>
<protein>
    <recommendedName>
        <fullName evidence="3">Peptidase S8/S53 domain-containing protein</fullName>
    </recommendedName>
</protein>
<name>A0A0D2LVN0_9CHLO</name>
<accession>A0A0D2LVN0</accession>
<dbReference type="Gene3D" id="3.40.50.200">
    <property type="entry name" value="Peptidase S8/S53 domain"/>
    <property type="match status" value="1"/>
</dbReference>
<dbReference type="GeneID" id="25731884"/>
<dbReference type="AlphaFoldDB" id="A0A0D2LVN0"/>
<reference evidence="1 2" key="1">
    <citation type="journal article" date="2013" name="BMC Genomics">
        <title>Reconstruction of the lipid metabolism for the microalga Monoraphidium neglectum from its genome sequence reveals characteristics suitable for biofuel production.</title>
        <authorList>
            <person name="Bogen C."/>
            <person name="Al-Dilaimi A."/>
            <person name="Albersmeier A."/>
            <person name="Wichmann J."/>
            <person name="Grundmann M."/>
            <person name="Rupp O."/>
            <person name="Lauersen K.J."/>
            <person name="Blifernez-Klassen O."/>
            <person name="Kalinowski J."/>
            <person name="Goesmann A."/>
            <person name="Mussgnug J.H."/>
            <person name="Kruse O."/>
        </authorList>
    </citation>
    <scope>NUCLEOTIDE SEQUENCE [LARGE SCALE GENOMIC DNA]</scope>
    <source>
        <strain evidence="1 2">SAG 48.87</strain>
    </source>
</reference>
<dbReference type="Proteomes" id="UP000054498">
    <property type="component" value="Unassembled WGS sequence"/>
</dbReference>
<evidence type="ECO:0008006" key="3">
    <source>
        <dbReference type="Google" id="ProtNLM"/>
    </source>
</evidence>
<dbReference type="RefSeq" id="XP_013892651.1">
    <property type="nucleotide sequence ID" value="XM_014037197.1"/>
</dbReference>
<proteinExistence type="predicted"/>
<dbReference type="GO" id="GO:0004252">
    <property type="term" value="F:serine-type endopeptidase activity"/>
    <property type="evidence" value="ECO:0007669"/>
    <property type="project" value="InterPro"/>
</dbReference>